<dbReference type="AlphaFoldDB" id="A0A100W507"/>
<comment type="caution">
    <text evidence="1">The sequence shown here is derived from an EMBL/GenBank/DDBJ whole genome shotgun (WGS) entry which is preliminary data.</text>
</comment>
<keyword evidence="2" id="KW-1185">Reference proteome</keyword>
<dbReference type="EMBL" id="BCSX01000051">
    <property type="protein sequence ID" value="GAS91747.1"/>
    <property type="molecule type" value="Genomic_DNA"/>
</dbReference>
<protein>
    <submittedName>
        <fullName evidence="1">Uncharacterized protein</fullName>
    </submittedName>
</protein>
<reference evidence="2" key="2">
    <citation type="submission" date="2016-02" db="EMBL/GenBank/DDBJ databases">
        <title>Draft genome sequence of five rapidly growing Mycobacterium species.</title>
        <authorList>
            <person name="Katahira K."/>
            <person name="Gotou Y."/>
            <person name="Iida K."/>
            <person name="Ogura Y."/>
            <person name="Hayashi T."/>
        </authorList>
    </citation>
    <scope>NUCLEOTIDE SEQUENCE [LARGE SCALE GENOMIC DNA]</scope>
    <source>
        <strain evidence="2">JCM15654</strain>
    </source>
</reference>
<organism evidence="1 2">
    <name type="scientific">Mycolicibacterium brisbanense</name>
    <dbReference type="NCBI Taxonomy" id="146020"/>
    <lineage>
        <taxon>Bacteria</taxon>
        <taxon>Bacillati</taxon>
        <taxon>Actinomycetota</taxon>
        <taxon>Actinomycetes</taxon>
        <taxon>Mycobacteriales</taxon>
        <taxon>Mycobacteriaceae</taxon>
        <taxon>Mycolicibacterium</taxon>
    </lineage>
</organism>
<name>A0A100W507_9MYCO</name>
<sequence length="92" mass="9613">MRGWTLSDDKSTLQVTAGLSWEPDVPQPDSSASDNCRVGDLTSSGAIDSFTAYVSPGLTVITDSPIVDARGVELKAAAPGNAVPKLVDIPRR</sequence>
<gene>
    <name evidence="1" type="ORF">RMCB_5843</name>
</gene>
<dbReference type="Proteomes" id="UP000069620">
    <property type="component" value="Unassembled WGS sequence"/>
</dbReference>
<evidence type="ECO:0000313" key="2">
    <source>
        <dbReference type="Proteomes" id="UP000069620"/>
    </source>
</evidence>
<accession>A0A100W507</accession>
<reference evidence="2" key="1">
    <citation type="journal article" date="2016" name="Genome Announc.">
        <title>Draft Genome Sequences of Five Rapidly Growing Mycobacterium Species, M. thermoresistibile, M. fortuitum subsp. acetamidolyticum, M. canariasense, M. brisbanense, and M. novocastrense.</title>
        <authorList>
            <person name="Katahira K."/>
            <person name="Ogura Y."/>
            <person name="Gotoh Y."/>
            <person name="Hayashi T."/>
        </authorList>
    </citation>
    <scope>NUCLEOTIDE SEQUENCE [LARGE SCALE GENOMIC DNA]</scope>
    <source>
        <strain evidence="2">JCM15654</strain>
    </source>
</reference>
<proteinExistence type="predicted"/>
<evidence type="ECO:0000313" key="1">
    <source>
        <dbReference type="EMBL" id="GAS91747.1"/>
    </source>
</evidence>